<proteinExistence type="predicted"/>
<sequence length="89" mass="10291">MARAPEDEKLRIVEPYTKEYSQRAVAAMVKRPLKTVNRIIQAFRDENRIKDAPRKPRPRVTTQEDDMNIVAYVADNPRASLAKYASVFN</sequence>
<accession>A0ACB8D3F3</accession>
<protein>
    <submittedName>
        <fullName evidence="1">Uncharacterized protein</fullName>
    </submittedName>
</protein>
<comment type="caution">
    <text evidence="1">The sequence shown here is derived from an EMBL/GenBank/DDBJ whole genome shotgun (WGS) entry which is preliminary data.</text>
</comment>
<organism evidence="1 2">
    <name type="scientific">Dermacentor silvarum</name>
    <name type="common">Tick</name>
    <dbReference type="NCBI Taxonomy" id="543639"/>
    <lineage>
        <taxon>Eukaryota</taxon>
        <taxon>Metazoa</taxon>
        <taxon>Ecdysozoa</taxon>
        <taxon>Arthropoda</taxon>
        <taxon>Chelicerata</taxon>
        <taxon>Arachnida</taxon>
        <taxon>Acari</taxon>
        <taxon>Parasitiformes</taxon>
        <taxon>Ixodida</taxon>
        <taxon>Ixodoidea</taxon>
        <taxon>Ixodidae</taxon>
        <taxon>Rhipicephalinae</taxon>
        <taxon>Dermacentor</taxon>
    </lineage>
</organism>
<reference evidence="1" key="1">
    <citation type="submission" date="2020-05" db="EMBL/GenBank/DDBJ databases">
        <title>Large-scale comparative analyses of tick genomes elucidate their genetic diversity and vector capacities.</title>
        <authorList>
            <person name="Jia N."/>
            <person name="Wang J."/>
            <person name="Shi W."/>
            <person name="Du L."/>
            <person name="Sun Y."/>
            <person name="Zhan W."/>
            <person name="Jiang J."/>
            <person name="Wang Q."/>
            <person name="Zhang B."/>
            <person name="Ji P."/>
            <person name="Sakyi L.B."/>
            <person name="Cui X."/>
            <person name="Yuan T."/>
            <person name="Jiang B."/>
            <person name="Yang W."/>
            <person name="Lam T.T.-Y."/>
            <person name="Chang Q."/>
            <person name="Ding S."/>
            <person name="Wang X."/>
            <person name="Zhu J."/>
            <person name="Ruan X."/>
            <person name="Zhao L."/>
            <person name="Wei J."/>
            <person name="Que T."/>
            <person name="Du C."/>
            <person name="Cheng J."/>
            <person name="Dai P."/>
            <person name="Han X."/>
            <person name="Huang E."/>
            <person name="Gao Y."/>
            <person name="Liu J."/>
            <person name="Shao H."/>
            <person name="Ye R."/>
            <person name="Li L."/>
            <person name="Wei W."/>
            <person name="Wang X."/>
            <person name="Wang C."/>
            <person name="Yang T."/>
            <person name="Huo Q."/>
            <person name="Li W."/>
            <person name="Guo W."/>
            <person name="Chen H."/>
            <person name="Zhou L."/>
            <person name="Ni X."/>
            <person name="Tian J."/>
            <person name="Zhou Y."/>
            <person name="Sheng Y."/>
            <person name="Liu T."/>
            <person name="Pan Y."/>
            <person name="Xia L."/>
            <person name="Li J."/>
            <person name="Zhao F."/>
            <person name="Cao W."/>
        </authorList>
    </citation>
    <scope>NUCLEOTIDE SEQUENCE</scope>
    <source>
        <strain evidence="1">Dsil-2018</strain>
    </source>
</reference>
<gene>
    <name evidence="1" type="ORF">HPB49_006230</name>
</gene>
<name>A0ACB8D3F3_DERSI</name>
<dbReference type="Proteomes" id="UP000821865">
    <property type="component" value="Chromosome 3"/>
</dbReference>
<dbReference type="EMBL" id="CM023472">
    <property type="protein sequence ID" value="KAH7958896.1"/>
    <property type="molecule type" value="Genomic_DNA"/>
</dbReference>
<evidence type="ECO:0000313" key="1">
    <source>
        <dbReference type="EMBL" id="KAH7958896.1"/>
    </source>
</evidence>
<evidence type="ECO:0000313" key="2">
    <source>
        <dbReference type="Proteomes" id="UP000821865"/>
    </source>
</evidence>
<keyword evidence="2" id="KW-1185">Reference proteome</keyword>